<reference evidence="2" key="1">
    <citation type="submission" date="2020-08" db="EMBL/GenBank/DDBJ databases">
        <title>Genome public.</title>
        <authorList>
            <person name="Liu C."/>
            <person name="Sun Q."/>
        </authorList>
    </citation>
    <scope>NUCLEOTIDE SEQUENCE</scope>
    <source>
        <strain evidence="2">NSJ-33</strain>
    </source>
</reference>
<sequence>MYNEIDYKRSGGIAMEYGIQMFSLRDVFCTDMEKALKVASEIGYRAVEFAQFGDCTSSQIKEWLHKYNLAPWSSHIMLEDLQTNFEKTVAFHKEIGCTDLAICCVCRDSKEQVEAAVNGINEMIPKLEAEGMSLHFHNHYWDHNPNRDSVINFYELVTRTNIQFELDTYWLFVAGLDPIVFLEKLGDRVSFIHLKDGEGGFNGLSLGKGAAPVEKVYKKAKELGIRIIVESEGCNPTGPDEIKRCYDYLMGIAQ</sequence>
<organism evidence="2 3">
    <name type="scientific">Fumia xinanensis</name>
    <dbReference type="NCBI Taxonomy" id="2763659"/>
    <lineage>
        <taxon>Bacteria</taxon>
        <taxon>Bacillati</taxon>
        <taxon>Bacillota</taxon>
        <taxon>Clostridia</taxon>
        <taxon>Eubacteriales</taxon>
        <taxon>Oscillospiraceae</taxon>
        <taxon>Fumia</taxon>
    </lineage>
</organism>
<protein>
    <submittedName>
        <fullName evidence="2">Sugar phosphate isomerase/epimerase</fullName>
    </submittedName>
</protein>
<dbReference type="InterPro" id="IPR036237">
    <property type="entry name" value="Xyl_isomerase-like_sf"/>
</dbReference>
<evidence type="ECO:0000313" key="3">
    <source>
        <dbReference type="Proteomes" id="UP000610760"/>
    </source>
</evidence>
<dbReference type="GO" id="GO:0016853">
    <property type="term" value="F:isomerase activity"/>
    <property type="evidence" value="ECO:0007669"/>
    <property type="project" value="UniProtKB-KW"/>
</dbReference>
<dbReference type="InterPro" id="IPR050312">
    <property type="entry name" value="IolE/XylAMocC-like"/>
</dbReference>
<dbReference type="RefSeq" id="WP_249295551.1">
    <property type="nucleotide sequence ID" value="NZ_JACRSV010000003.1"/>
</dbReference>
<dbReference type="Pfam" id="PF01261">
    <property type="entry name" value="AP_endonuc_2"/>
    <property type="match status" value="1"/>
</dbReference>
<gene>
    <name evidence="2" type="ORF">H8710_10740</name>
</gene>
<proteinExistence type="predicted"/>
<dbReference type="Proteomes" id="UP000610760">
    <property type="component" value="Unassembled WGS sequence"/>
</dbReference>
<dbReference type="InterPro" id="IPR013022">
    <property type="entry name" value="Xyl_isomerase-like_TIM-brl"/>
</dbReference>
<keyword evidence="3" id="KW-1185">Reference proteome</keyword>
<feature type="domain" description="Xylose isomerase-like TIM barrel" evidence="1">
    <location>
        <begin position="37"/>
        <end position="233"/>
    </location>
</feature>
<dbReference type="Gene3D" id="3.20.20.150">
    <property type="entry name" value="Divalent-metal-dependent TIM barrel enzymes"/>
    <property type="match status" value="1"/>
</dbReference>
<evidence type="ECO:0000259" key="1">
    <source>
        <dbReference type="Pfam" id="PF01261"/>
    </source>
</evidence>
<dbReference type="AlphaFoldDB" id="A0A926E6Q4"/>
<evidence type="ECO:0000313" key="2">
    <source>
        <dbReference type="EMBL" id="MBC8560540.1"/>
    </source>
</evidence>
<comment type="caution">
    <text evidence="2">The sequence shown here is derived from an EMBL/GenBank/DDBJ whole genome shotgun (WGS) entry which is preliminary data.</text>
</comment>
<dbReference type="PANTHER" id="PTHR12110">
    <property type="entry name" value="HYDROXYPYRUVATE ISOMERASE"/>
    <property type="match status" value="1"/>
</dbReference>
<name>A0A926E6Q4_9FIRM</name>
<keyword evidence="2" id="KW-0413">Isomerase</keyword>
<dbReference type="SUPFAM" id="SSF51658">
    <property type="entry name" value="Xylose isomerase-like"/>
    <property type="match status" value="1"/>
</dbReference>
<dbReference type="EMBL" id="JACRSV010000003">
    <property type="protein sequence ID" value="MBC8560540.1"/>
    <property type="molecule type" value="Genomic_DNA"/>
</dbReference>
<dbReference type="PANTHER" id="PTHR12110:SF41">
    <property type="entry name" value="INOSOSE DEHYDRATASE"/>
    <property type="match status" value="1"/>
</dbReference>
<accession>A0A926E6Q4</accession>